<dbReference type="Proteomes" id="UP000305222">
    <property type="component" value="Unassembled WGS sequence"/>
</dbReference>
<proteinExistence type="predicted"/>
<dbReference type="PANTHER" id="PTHR10000:SF55">
    <property type="entry name" value="5-AMINO-6-(5-PHOSPHO-D-RIBITYLAMINO)URACIL PHOSPHATASE YCSE"/>
    <property type="match status" value="1"/>
</dbReference>
<evidence type="ECO:0000313" key="2">
    <source>
        <dbReference type="Proteomes" id="UP000305222"/>
    </source>
</evidence>
<dbReference type="Pfam" id="PF08282">
    <property type="entry name" value="Hydrolase_3"/>
    <property type="match status" value="1"/>
</dbReference>
<sequence length="69" mass="7600">LYTLAEHLNIPVENTVAIGDGLNDVSMMEKANISIAMGNAVEEIKAMCQYETLSNEEHGVAHALYKYVM</sequence>
<dbReference type="PROSITE" id="PS01229">
    <property type="entry name" value="COF_2"/>
    <property type="match status" value="1"/>
</dbReference>
<dbReference type="GO" id="GO:0016791">
    <property type="term" value="F:phosphatase activity"/>
    <property type="evidence" value="ECO:0007669"/>
    <property type="project" value="TreeGrafter"/>
</dbReference>
<dbReference type="GO" id="GO:0005829">
    <property type="term" value="C:cytosol"/>
    <property type="evidence" value="ECO:0007669"/>
    <property type="project" value="TreeGrafter"/>
</dbReference>
<dbReference type="InterPro" id="IPR036412">
    <property type="entry name" value="HAD-like_sf"/>
</dbReference>
<name>A0A4U2ZTM8_9BACI</name>
<reference evidence="1 2" key="1">
    <citation type="journal article" date="2019" name="Environ. Microbiol.">
        <title>An active ?-lactamase is a part of an orchestrated cell wall stress resistance network of Bacillus subtilis and related rhizosphere species.</title>
        <authorList>
            <person name="Bucher T."/>
            <person name="Keren-Paz A."/>
            <person name="Hausser J."/>
            <person name="Olender T."/>
            <person name="Cytryn E."/>
            <person name="Kolodkin-Gal I."/>
        </authorList>
    </citation>
    <scope>NUCLEOTIDE SEQUENCE [LARGE SCALE GENOMIC DNA]</scope>
    <source>
        <strain evidence="1 2">I5</strain>
    </source>
</reference>
<evidence type="ECO:0000313" key="1">
    <source>
        <dbReference type="EMBL" id="TKI78035.1"/>
    </source>
</evidence>
<dbReference type="AlphaFoldDB" id="A0A4U2ZTM8"/>
<dbReference type="GO" id="GO:0000287">
    <property type="term" value="F:magnesium ion binding"/>
    <property type="evidence" value="ECO:0007669"/>
    <property type="project" value="TreeGrafter"/>
</dbReference>
<dbReference type="InterPro" id="IPR023214">
    <property type="entry name" value="HAD_sf"/>
</dbReference>
<protein>
    <submittedName>
        <fullName evidence="1">Cof-type HAD-IIB family hydrolase</fullName>
    </submittedName>
</protein>
<gene>
    <name evidence="1" type="ORF">FC699_37225</name>
</gene>
<comment type="caution">
    <text evidence="1">The sequence shown here is derived from an EMBL/GenBank/DDBJ whole genome shotgun (WGS) entry which is preliminary data.</text>
</comment>
<organism evidence="1 2">
    <name type="scientific">Bacillus wiedmannii</name>
    <dbReference type="NCBI Taxonomy" id="1890302"/>
    <lineage>
        <taxon>Bacteria</taxon>
        <taxon>Bacillati</taxon>
        <taxon>Bacillota</taxon>
        <taxon>Bacilli</taxon>
        <taxon>Bacillales</taxon>
        <taxon>Bacillaceae</taxon>
        <taxon>Bacillus</taxon>
        <taxon>Bacillus cereus group</taxon>
    </lineage>
</organism>
<feature type="non-terminal residue" evidence="1">
    <location>
        <position position="1"/>
    </location>
</feature>
<keyword evidence="1" id="KW-0378">Hydrolase</keyword>
<accession>A0A4U2ZTM8</accession>
<dbReference type="Gene3D" id="3.40.50.1000">
    <property type="entry name" value="HAD superfamily/HAD-like"/>
    <property type="match status" value="1"/>
</dbReference>
<dbReference type="SUPFAM" id="SSF56784">
    <property type="entry name" value="HAD-like"/>
    <property type="match status" value="1"/>
</dbReference>
<dbReference type="EMBL" id="SZON01003863">
    <property type="protein sequence ID" value="TKI78035.1"/>
    <property type="molecule type" value="Genomic_DNA"/>
</dbReference>
<dbReference type="PANTHER" id="PTHR10000">
    <property type="entry name" value="PHOSPHOSERINE PHOSPHATASE"/>
    <property type="match status" value="1"/>
</dbReference>